<organism evidence="5 6">
    <name type="scientific">Rhodoplanes azumiensis</name>
    <dbReference type="NCBI Taxonomy" id="1897628"/>
    <lineage>
        <taxon>Bacteria</taxon>
        <taxon>Pseudomonadati</taxon>
        <taxon>Pseudomonadota</taxon>
        <taxon>Alphaproteobacteria</taxon>
        <taxon>Hyphomicrobiales</taxon>
        <taxon>Nitrobacteraceae</taxon>
        <taxon>Rhodoplanes</taxon>
    </lineage>
</organism>
<dbReference type="InterPro" id="IPR011990">
    <property type="entry name" value="TPR-like_helical_dom_sf"/>
</dbReference>
<dbReference type="PANTHER" id="PTHR45641:SF1">
    <property type="entry name" value="AAA+ ATPASE DOMAIN-CONTAINING PROTEIN"/>
    <property type="match status" value="1"/>
</dbReference>
<keyword evidence="1" id="KW-0677">Repeat</keyword>
<dbReference type="EMBL" id="JBHUIW010000015">
    <property type="protein sequence ID" value="MFD2183233.1"/>
    <property type="molecule type" value="Genomic_DNA"/>
</dbReference>
<feature type="compositionally biased region" description="Low complexity" evidence="3">
    <location>
        <begin position="68"/>
        <end position="85"/>
    </location>
</feature>
<dbReference type="Gene3D" id="1.25.40.10">
    <property type="entry name" value="Tetratricopeptide repeat domain"/>
    <property type="match status" value="2"/>
</dbReference>
<name>A0ABW5AJU9_9BRAD</name>
<dbReference type="InterPro" id="IPR019734">
    <property type="entry name" value="TPR_rpt"/>
</dbReference>
<dbReference type="PANTHER" id="PTHR45641">
    <property type="entry name" value="TETRATRICOPEPTIDE REPEAT PROTEIN (AFU_ORTHOLOGUE AFUA_6G03870)"/>
    <property type="match status" value="1"/>
</dbReference>
<proteinExistence type="predicted"/>
<keyword evidence="6" id="KW-1185">Reference proteome</keyword>
<reference evidence="6" key="1">
    <citation type="journal article" date="2019" name="Int. J. Syst. Evol. Microbiol.">
        <title>The Global Catalogue of Microorganisms (GCM) 10K type strain sequencing project: providing services to taxonomists for standard genome sequencing and annotation.</title>
        <authorList>
            <consortium name="The Broad Institute Genomics Platform"/>
            <consortium name="The Broad Institute Genome Sequencing Center for Infectious Disease"/>
            <person name="Wu L."/>
            <person name="Ma J."/>
        </authorList>
    </citation>
    <scope>NUCLEOTIDE SEQUENCE [LARGE SCALE GENOMIC DNA]</scope>
    <source>
        <strain evidence="6">CGMCC 1.6774</strain>
    </source>
</reference>
<keyword evidence="4" id="KW-0812">Transmembrane</keyword>
<evidence type="ECO:0000313" key="5">
    <source>
        <dbReference type="EMBL" id="MFD2183233.1"/>
    </source>
</evidence>
<evidence type="ECO:0000256" key="2">
    <source>
        <dbReference type="ARBA" id="ARBA00022803"/>
    </source>
</evidence>
<dbReference type="SUPFAM" id="SSF48452">
    <property type="entry name" value="TPR-like"/>
    <property type="match status" value="2"/>
</dbReference>
<dbReference type="RefSeq" id="WP_378478395.1">
    <property type="nucleotide sequence ID" value="NZ_JBHUIW010000015.1"/>
</dbReference>
<keyword evidence="4" id="KW-0472">Membrane</keyword>
<feature type="compositionally biased region" description="Low complexity" evidence="3">
    <location>
        <begin position="104"/>
        <end position="114"/>
    </location>
</feature>
<dbReference type="SMART" id="SM00028">
    <property type="entry name" value="TPR"/>
    <property type="match status" value="6"/>
</dbReference>
<protein>
    <submittedName>
        <fullName evidence="5">Tetratricopeptide repeat protein</fullName>
    </submittedName>
</protein>
<evidence type="ECO:0000256" key="4">
    <source>
        <dbReference type="SAM" id="Phobius"/>
    </source>
</evidence>
<dbReference type="Proteomes" id="UP001597314">
    <property type="component" value="Unassembled WGS sequence"/>
</dbReference>
<evidence type="ECO:0000313" key="6">
    <source>
        <dbReference type="Proteomes" id="UP001597314"/>
    </source>
</evidence>
<evidence type="ECO:0000256" key="1">
    <source>
        <dbReference type="ARBA" id="ARBA00022737"/>
    </source>
</evidence>
<comment type="caution">
    <text evidence="5">The sequence shown here is derived from an EMBL/GenBank/DDBJ whole genome shotgun (WGS) entry which is preliminary data.</text>
</comment>
<feature type="transmembrane region" description="Helical" evidence="4">
    <location>
        <begin position="253"/>
        <end position="274"/>
    </location>
</feature>
<accession>A0ABW5AJU9</accession>
<keyword evidence="2" id="KW-0802">TPR repeat</keyword>
<keyword evidence="4" id="KW-1133">Transmembrane helix</keyword>
<feature type="region of interest" description="Disordered" evidence="3">
    <location>
        <begin position="68"/>
        <end position="114"/>
    </location>
</feature>
<sequence>MGQAVHPKYRAFLVHAPADEAWGKAIEGGLSDLRVPWALVGRDTPHGPVPKTIGPLVRFFAPLPAAPATPAAAPAEPDGNTTTAAKPDEKTAAPPATEPPEAAPPAAASAAAAEPAVPTLPDDMVAALIDARFLVVLCSPAAAADPAVNEAVRRFKGLGRGDRIIAVLVGGVLETDIRDLAPPALRRRIRVDGTVGDEDESAIAPLVVDARIGAAPRAEVIARLAAALLSLSFEEFRGPAERAMRGRRRRRRWLVTAAVLALVVGAGVAAWKLVLPNDPALFDATLATGTAASVRMIDMADRLGVPPRVVASFAESAERVLGDLAAKGDEPREKLRRAVMLLAFEQRLAALGVADPARRRTASAEALLDGLVFPAGMDAPVQREIVAASLDAARLRLAAGDADRALTNARAGFAAAERLAATDPASAERQRDLSRAATALGDALLAKGLADDALKSFRAAHAIRETLLALDPTSPAARRDLSLAYERIADVLVVRGAPDEALKGFRTALSLRLAAVDPGAGPDWQQSLAVLYNKIGDIQLAQGAAEDALGTYRAGLALQLAVADRADAAARRGLSVSYERIGDVLKSQRAYDDALAAYRASLVLREALAGDDPRGARWPRDLPVSQERIGDVLLAKGMADPALAAYRTALAVRERLAAAQPGLAMRREVAVTQSKIGDALAAAGKSSEAVASWRAALAGTEAIVAAEPGHATARWELAVLQWRLASAGDQPAERYRAVVSILRELDAQRKLSADQATWLPLAERELAKAQRR</sequence>
<evidence type="ECO:0000256" key="3">
    <source>
        <dbReference type="SAM" id="MobiDB-lite"/>
    </source>
</evidence>
<gene>
    <name evidence="5" type="ORF">ACFSOX_13825</name>
</gene>